<dbReference type="GO" id="GO:0003677">
    <property type="term" value="F:DNA binding"/>
    <property type="evidence" value="ECO:0007669"/>
    <property type="project" value="UniProtKB-KW"/>
</dbReference>
<evidence type="ECO:0000256" key="2">
    <source>
        <dbReference type="SAM" id="MobiDB-lite"/>
    </source>
</evidence>
<evidence type="ECO:0000256" key="1">
    <source>
        <dbReference type="ARBA" id="ARBA00023125"/>
    </source>
</evidence>
<dbReference type="EMBL" id="JTDY01000024">
    <property type="protein sequence ID" value="KOB79363.1"/>
    <property type="molecule type" value="Genomic_DNA"/>
</dbReference>
<dbReference type="PANTHER" id="PTHR33050">
    <property type="entry name" value="REVERSE TRANSCRIPTASE DOMAIN-CONTAINING PROTEIN"/>
    <property type="match status" value="1"/>
</dbReference>
<feature type="region of interest" description="Disordered" evidence="2">
    <location>
        <begin position="141"/>
        <end position="193"/>
    </location>
</feature>
<dbReference type="CDD" id="cd09275">
    <property type="entry name" value="RNase_HI_RT_DIRS1"/>
    <property type="match status" value="1"/>
</dbReference>
<dbReference type="SUPFAM" id="SSF56672">
    <property type="entry name" value="DNA/RNA polymerases"/>
    <property type="match status" value="1"/>
</dbReference>
<dbReference type="InterPro" id="IPR036397">
    <property type="entry name" value="RNaseH_sf"/>
</dbReference>
<reference evidence="3 4" key="1">
    <citation type="journal article" date="2015" name="Genome Biol. Evol.">
        <title>The genome of winter moth (Operophtera brumata) provides a genomic perspective on sexual dimorphism and phenology.</title>
        <authorList>
            <person name="Derks M.F."/>
            <person name="Smit S."/>
            <person name="Salis L."/>
            <person name="Schijlen E."/>
            <person name="Bossers A."/>
            <person name="Mateman C."/>
            <person name="Pijl A.S."/>
            <person name="de Ridder D."/>
            <person name="Groenen M.A."/>
            <person name="Visser M.E."/>
            <person name="Megens H.J."/>
        </authorList>
    </citation>
    <scope>NUCLEOTIDE SEQUENCE [LARGE SCALE GENOMIC DNA]</scope>
    <source>
        <strain evidence="3">WM2013NL</strain>
        <tissue evidence="3">Head and thorax</tissue>
    </source>
</reference>
<dbReference type="SUPFAM" id="SSF47823">
    <property type="entry name" value="lambda integrase-like, N-terminal domain"/>
    <property type="match status" value="1"/>
</dbReference>
<feature type="region of interest" description="Disordered" evidence="2">
    <location>
        <begin position="223"/>
        <end position="260"/>
    </location>
</feature>
<keyword evidence="4" id="KW-1185">Reference proteome</keyword>
<dbReference type="Gene3D" id="3.30.420.10">
    <property type="entry name" value="Ribonuclease H-like superfamily/Ribonuclease H"/>
    <property type="match status" value="1"/>
</dbReference>
<dbReference type="Gene3D" id="1.10.150.130">
    <property type="match status" value="1"/>
</dbReference>
<feature type="non-terminal residue" evidence="3">
    <location>
        <position position="1347"/>
    </location>
</feature>
<feature type="region of interest" description="Disordered" evidence="2">
    <location>
        <begin position="899"/>
        <end position="931"/>
    </location>
</feature>
<feature type="compositionally biased region" description="Low complexity" evidence="2">
    <location>
        <begin position="236"/>
        <end position="249"/>
    </location>
</feature>
<feature type="compositionally biased region" description="Basic and acidic residues" evidence="2">
    <location>
        <begin position="491"/>
        <end position="528"/>
    </location>
</feature>
<dbReference type="InterPro" id="IPR052055">
    <property type="entry name" value="Hepadnavirus_pol/RT"/>
</dbReference>
<feature type="compositionally biased region" description="Acidic residues" evidence="2">
    <location>
        <begin position="159"/>
        <end position="171"/>
    </location>
</feature>
<evidence type="ECO:0000313" key="4">
    <source>
        <dbReference type="Proteomes" id="UP000037510"/>
    </source>
</evidence>
<evidence type="ECO:0000313" key="3">
    <source>
        <dbReference type="EMBL" id="KOB79363.1"/>
    </source>
</evidence>
<name>A0A0L7LV35_OPEBR</name>
<organism evidence="3 4">
    <name type="scientific">Operophtera brumata</name>
    <name type="common">Winter moth</name>
    <name type="synonym">Phalaena brumata</name>
    <dbReference type="NCBI Taxonomy" id="104452"/>
    <lineage>
        <taxon>Eukaryota</taxon>
        <taxon>Metazoa</taxon>
        <taxon>Ecdysozoa</taxon>
        <taxon>Arthropoda</taxon>
        <taxon>Hexapoda</taxon>
        <taxon>Insecta</taxon>
        <taxon>Pterygota</taxon>
        <taxon>Neoptera</taxon>
        <taxon>Endopterygota</taxon>
        <taxon>Lepidoptera</taxon>
        <taxon>Glossata</taxon>
        <taxon>Ditrysia</taxon>
        <taxon>Geometroidea</taxon>
        <taxon>Geometridae</taxon>
        <taxon>Larentiinae</taxon>
        <taxon>Operophtera</taxon>
    </lineage>
</organism>
<dbReference type="GO" id="GO:0071897">
    <property type="term" value="P:DNA biosynthetic process"/>
    <property type="evidence" value="ECO:0007669"/>
    <property type="project" value="UniProtKB-ARBA"/>
</dbReference>
<accession>A0A0L7LV35</accession>
<dbReference type="STRING" id="104452.A0A0L7LV35"/>
<dbReference type="PANTHER" id="PTHR33050:SF7">
    <property type="entry name" value="RIBONUCLEASE H"/>
    <property type="match status" value="1"/>
</dbReference>
<dbReference type="InterPro" id="IPR043502">
    <property type="entry name" value="DNA/RNA_pol_sf"/>
</dbReference>
<dbReference type="InterPro" id="IPR010998">
    <property type="entry name" value="Integrase_recombinase_N"/>
</dbReference>
<feature type="compositionally biased region" description="Basic and acidic residues" evidence="2">
    <location>
        <begin position="899"/>
        <end position="920"/>
    </location>
</feature>
<feature type="region of interest" description="Disordered" evidence="2">
    <location>
        <begin position="478"/>
        <end position="532"/>
    </location>
</feature>
<keyword evidence="1" id="KW-0238">DNA-binding</keyword>
<proteinExistence type="predicted"/>
<dbReference type="Proteomes" id="UP000037510">
    <property type="component" value="Unassembled WGS sequence"/>
</dbReference>
<gene>
    <name evidence="3" type="ORF">OBRU01_00514</name>
</gene>
<sequence>MPSIQELQLVTAGDKNGVLSQINEEVAPFMPELWKSWEVQDFTPEQLLGDPPDPKILNKLRFAVPTLALAQAFGLSDLSEKTYKSLKLKLMCWPFTRALIYAPHSLAMRIHGDKMDQFLEAAKRIKPRLWSRQEVDNHLRNLSASSSTSSKRRRTAVSLDEERETREEEEADERRSPRRVPKSPIRPAKSHDDVLAKALAKQSDMFQAMMGTFTAAVSKLADSQGSTRGLRPATEDSSVSEINVYSSSDSESDTPIREDDFSRLLPPMQNTASSSMFEAFSFEAATAEAEPHIPKATDHMLAKGLEIQRLNSENWSNLRYREAEKALHASPVFVALKVNPQLASLTQKWCSSDTLTKYDHTLGVLTHGLLMQREAFKDAIWSVGKEGMASTQAMSDSIQRNLLSPDSTFHKVTDQILQYVCGRRADVLTSRRLTYSSPNVAMDSILQTIPPSATHLFNEEKLTEALKVNGGFHRFFPSKRGTWPGGKKQPGKREFRKSDRGRQDQPKKAKGPKDNRKSRQNEGKKMEVSCRGSLPEAADMAEPGCECNLDKYNKWLQNSFYQKTALNETLLEYLGIVWDTRKNIKYNSDQKQKAIRSQIKDLIKTKRVSWLGAKSVLGRLIFAAFVVKQGKLHCRFFQRDSNRMKRYPESKLYALSPETLQEWWLDHLKIVTPIHHDPPTVFITTDASDIGWGAVVNGLKLQGAWNQRQRSWHCNRKEMWAVYHALNSNKSVVEKNTCLIQSDNKTVVAYIQKEGGTKSLILHSLVKKIFLLTNQLKITLLARYIPGRFNETADSLSRGKGLPEWSLTRPIVDQIFQRWGTPQIDLFASERSAVVPVYATENPLDRKALYVDAFTRIWKWDLAWVFPPPYLMPQVLSRGDIYNSVSTVAPGVLESRLEIESHSSTDSNKGAESEPVRQEYQRAPPENQGISIGDLAGTGWARQIEAWPQEDQSLLVSSWRGSTLKTYNKAWSRWKLWAEDNSCSCTDPTAEQVARYLCFLHRSEKLAPATILVHKSVVCTFANPLKSEAISADPLVRHVLKGISLSREKSVKKRTIWSLDFILAWLAQRTVEENSLYDVSRHVALLLLLHSGRRLHDLTLLRISSESLSFPKLISVSESRRSARNNLISLFITTRGCVREASRTVIGGWIKKSFKEANLNASPGSIRAAVANDNFTIRNLDIDDVISKAKGLTHRFYALPSQGTEEQASGGAASDEFDRWPHDYKEKSVKKRTIWSLDFILAWLAQRTVEENSLYDVSRHVALLLLLHSGRRLHDLTLLRISEFSSDGKFLTFWPEFGSKSDSSFHRQSGWLIKNNEVQIFDRIYWIKKLISVSESRRSARINLISS</sequence>
<comment type="caution">
    <text evidence="3">The sequence shown here is derived from an EMBL/GenBank/DDBJ whole genome shotgun (WGS) entry which is preliminary data.</text>
</comment>
<protein>
    <submittedName>
        <fullName evidence="3">Putative transposon Ty3-I Gag-Pol polyprotein</fullName>
    </submittedName>
</protein>